<organism evidence="2 3">
    <name type="scientific">Zymomonas mobilis</name>
    <dbReference type="NCBI Taxonomy" id="542"/>
    <lineage>
        <taxon>Bacteria</taxon>
        <taxon>Pseudomonadati</taxon>
        <taxon>Pseudomonadota</taxon>
        <taxon>Alphaproteobacteria</taxon>
        <taxon>Sphingomonadales</taxon>
        <taxon>Zymomonadaceae</taxon>
        <taxon>Zymomonas</taxon>
    </lineage>
</organism>
<name>A0A542W205_ZYMMB</name>
<feature type="signal peptide" evidence="1">
    <location>
        <begin position="1"/>
        <end position="19"/>
    </location>
</feature>
<accession>A0A542W205</accession>
<reference evidence="2 3" key="1">
    <citation type="submission" date="2019-06" db="EMBL/GenBank/DDBJ databases">
        <title>Genome sequencing of Zymomonas mobilis strains for genetic engineering and biofuel applications.</title>
        <authorList>
            <person name="Teravest M."/>
        </authorList>
    </citation>
    <scope>NUCLEOTIDE SEQUENCE [LARGE SCALE GENOMIC DNA]</scope>
    <source>
        <strain evidence="2 3">AN0101</strain>
    </source>
</reference>
<evidence type="ECO:0000256" key="1">
    <source>
        <dbReference type="SAM" id="SignalP"/>
    </source>
</evidence>
<evidence type="ECO:0000313" key="2">
    <source>
        <dbReference type="EMBL" id="TQL17617.1"/>
    </source>
</evidence>
<evidence type="ECO:0000313" key="3">
    <source>
        <dbReference type="Proteomes" id="UP000316887"/>
    </source>
</evidence>
<dbReference type="AlphaFoldDB" id="A0A542W205"/>
<feature type="chain" id="PRO_5022221621" evidence="1">
    <location>
        <begin position="20"/>
        <end position="163"/>
    </location>
</feature>
<dbReference type="InterPro" id="IPR022061">
    <property type="entry name" value="DUF3617"/>
</dbReference>
<comment type="caution">
    <text evidence="2">The sequence shown here is derived from an EMBL/GenBank/DDBJ whole genome shotgun (WGS) entry which is preliminary data.</text>
</comment>
<dbReference type="Proteomes" id="UP000316887">
    <property type="component" value="Unassembled WGS sequence"/>
</dbReference>
<dbReference type="RefSeq" id="WP_141919940.1">
    <property type="nucleotide sequence ID" value="NZ_VFOF01000001.1"/>
</dbReference>
<protein>
    <submittedName>
        <fullName evidence="2">Uncharacterized protein DUF3617</fullName>
    </submittedName>
</protein>
<dbReference type="OrthoDB" id="7596831at2"/>
<keyword evidence="1" id="KW-0732">Signal</keyword>
<dbReference type="Pfam" id="PF12276">
    <property type="entry name" value="DUF3617"/>
    <property type="match status" value="1"/>
</dbReference>
<gene>
    <name evidence="2" type="ORF">FBY58_1215</name>
</gene>
<dbReference type="EMBL" id="VFOF01000001">
    <property type="protein sequence ID" value="TQL17617.1"/>
    <property type="molecule type" value="Genomic_DNA"/>
</dbReference>
<proteinExistence type="predicted"/>
<sequence length="163" mass="17865">MKRLWLLSCPLLLAAAPSADTDYLAAGQWQSSIHIEAASVDGKALPVVERPVLQQPRCVKNTENKPMAFFAYSEDPECQTLSLNAGKGQVTMSGVCQKNGTHLTTIQARGSYHLRDYSMAYVMQSNENGQKLEIRGHMDGHYVGLCPGKDSNSGDITLDHKKN</sequence>